<reference evidence="1 2" key="1">
    <citation type="journal article" date="2016" name="Mol. Biol. Evol.">
        <title>Genome-Wide Survey of Gut Fungi (Harpellales) Reveals the First Horizontally Transferred Ubiquitin Gene from a Mosquito Host.</title>
        <authorList>
            <person name="Wang Y."/>
            <person name="White M.M."/>
            <person name="Kvist S."/>
            <person name="Moncalvo J.M."/>
        </authorList>
    </citation>
    <scope>NUCLEOTIDE SEQUENCE [LARGE SCALE GENOMIC DNA]</scope>
    <source>
        <strain evidence="1 2">ALG-7-W6</strain>
    </source>
</reference>
<dbReference type="EMBL" id="LSSL01006789">
    <property type="protein sequence ID" value="OLY78284.1"/>
    <property type="molecule type" value="Genomic_DNA"/>
</dbReference>
<comment type="caution">
    <text evidence="1">The sequence shown here is derived from an EMBL/GenBank/DDBJ whole genome shotgun (WGS) entry which is preliminary data.</text>
</comment>
<evidence type="ECO:0000313" key="2">
    <source>
        <dbReference type="Proteomes" id="UP000187455"/>
    </source>
</evidence>
<keyword evidence="2" id="KW-1185">Reference proteome</keyword>
<evidence type="ECO:0000313" key="1">
    <source>
        <dbReference type="EMBL" id="OLY78284.1"/>
    </source>
</evidence>
<organism evidence="1 2">
    <name type="scientific">Smittium mucronatum</name>
    <dbReference type="NCBI Taxonomy" id="133383"/>
    <lineage>
        <taxon>Eukaryota</taxon>
        <taxon>Fungi</taxon>
        <taxon>Fungi incertae sedis</taxon>
        <taxon>Zoopagomycota</taxon>
        <taxon>Kickxellomycotina</taxon>
        <taxon>Harpellomycetes</taxon>
        <taxon>Harpellales</taxon>
        <taxon>Legeriomycetaceae</taxon>
        <taxon>Smittium</taxon>
    </lineage>
</organism>
<gene>
    <name evidence="1" type="ORF">AYI68_g7670</name>
</gene>
<accession>A0A1R0GN11</accession>
<dbReference type="Gene3D" id="3.10.10.10">
    <property type="entry name" value="HIV Type 1 Reverse Transcriptase, subunit A, domain 1"/>
    <property type="match status" value="1"/>
</dbReference>
<name>A0A1R0GN11_9FUNG</name>
<dbReference type="Proteomes" id="UP000187455">
    <property type="component" value="Unassembled WGS sequence"/>
</dbReference>
<protein>
    <submittedName>
        <fullName evidence="1">Uncharacterized protein</fullName>
    </submittedName>
</protein>
<dbReference type="AlphaFoldDB" id="A0A1R0GN11"/>
<sequence>MFTSSEIPVMHDHQLLHISQIHSSSKNRWNTVFSHQFYITIKNIMKALYQIPNRLYSIKASAFSTPDGHHEFIVMPQGI</sequence>
<dbReference type="SUPFAM" id="SSF56672">
    <property type="entry name" value="DNA/RNA polymerases"/>
    <property type="match status" value="1"/>
</dbReference>
<dbReference type="InterPro" id="IPR043502">
    <property type="entry name" value="DNA/RNA_pol_sf"/>
</dbReference>
<proteinExistence type="predicted"/>
<dbReference type="OrthoDB" id="5599418at2759"/>